<evidence type="ECO:0000313" key="2">
    <source>
        <dbReference type="Proteomes" id="UP000624244"/>
    </source>
</evidence>
<evidence type="ECO:0000313" key="1">
    <source>
        <dbReference type="EMBL" id="KAF5846035.1"/>
    </source>
</evidence>
<name>A0A8H5ZDF9_COCSA</name>
<reference evidence="1" key="1">
    <citation type="submission" date="2019-11" db="EMBL/GenBank/DDBJ databases">
        <title>Bipolaris sorokiniana Genome sequencing.</title>
        <authorList>
            <person name="Wang H."/>
        </authorList>
    </citation>
    <scope>NUCLEOTIDE SEQUENCE</scope>
</reference>
<dbReference type="AlphaFoldDB" id="A0A8H5ZDF9"/>
<dbReference type="EMBL" id="WNKQ01000017">
    <property type="protein sequence ID" value="KAF5846035.1"/>
    <property type="molecule type" value="Genomic_DNA"/>
</dbReference>
<accession>A0A8H5ZDF9</accession>
<protein>
    <submittedName>
        <fullName evidence="1">Uncharacterized protein</fullName>
    </submittedName>
</protein>
<organism evidence="1 2">
    <name type="scientific">Cochliobolus sativus</name>
    <name type="common">Common root rot and spot blotch fungus</name>
    <name type="synonym">Bipolaris sorokiniana</name>
    <dbReference type="NCBI Taxonomy" id="45130"/>
    <lineage>
        <taxon>Eukaryota</taxon>
        <taxon>Fungi</taxon>
        <taxon>Dikarya</taxon>
        <taxon>Ascomycota</taxon>
        <taxon>Pezizomycotina</taxon>
        <taxon>Dothideomycetes</taxon>
        <taxon>Pleosporomycetidae</taxon>
        <taxon>Pleosporales</taxon>
        <taxon>Pleosporineae</taxon>
        <taxon>Pleosporaceae</taxon>
        <taxon>Bipolaris</taxon>
    </lineage>
</organism>
<sequence>MSPVTKHFPNLGAIYNAAPNVVSKVKNYFYDKDSVLNPKHPSTVIYTTSLSITVSQISTANTPQHKSVLYPQSACPVPQKAASTPQTSTAFTPPFQTSYETTRPYPPAAVSALEASAPKLSHAHCASRIKDVLDGSSTPLAHRSPPTVYQRITPASSISV</sequence>
<comment type="caution">
    <text evidence="1">The sequence shown here is derived from an EMBL/GenBank/DDBJ whole genome shotgun (WGS) entry which is preliminary data.</text>
</comment>
<proteinExistence type="predicted"/>
<gene>
    <name evidence="1" type="ORF">GGP41_008492</name>
</gene>
<dbReference type="Proteomes" id="UP000624244">
    <property type="component" value="Unassembled WGS sequence"/>
</dbReference>